<dbReference type="EMBL" id="CP042383">
    <property type="protein sequence ID" value="QEA42310.1"/>
    <property type="molecule type" value="Genomic_DNA"/>
</dbReference>
<evidence type="ECO:0000313" key="1">
    <source>
        <dbReference type="EMBL" id="MDG9733998.1"/>
    </source>
</evidence>
<keyword evidence="2" id="KW-0238">DNA-binding</keyword>
<dbReference type="InterPro" id="IPR007351">
    <property type="entry name" value="YjbR"/>
</dbReference>
<dbReference type="GO" id="GO:0003677">
    <property type="term" value="F:DNA binding"/>
    <property type="evidence" value="ECO:0007669"/>
    <property type="project" value="UniProtKB-KW"/>
</dbReference>
<dbReference type="Proteomes" id="UP001529201">
    <property type="component" value="Unassembled WGS sequence"/>
</dbReference>
<dbReference type="GeneID" id="64344662"/>
<organism evidence="2 3">
    <name type="scientific">Leuconostoc pseudomesenteroides</name>
    <dbReference type="NCBI Taxonomy" id="33968"/>
    <lineage>
        <taxon>Bacteria</taxon>
        <taxon>Bacillati</taxon>
        <taxon>Bacillota</taxon>
        <taxon>Bacilli</taxon>
        <taxon>Lactobacillales</taxon>
        <taxon>Lactobacillaceae</taxon>
        <taxon>Leuconostoc</taxon>
    </lineage>
</organism>
<protein>
    <submittedName>
        <fullName evidence="2">MmcQ/YjbR family DNA-binding protein</fullName>
    </submittedName>
</protein>
<dbReference type="PANTHER" id="PTHR35145:SF1">
    <property type="entry name" value="CYTOPLASMIC PROTEIN"/>
    <property type="match status" value="1"/>
</dbReference>
<dbReference type="Pfam" id="PF04237">
    <property type="entry name" value="YjbR"/>
    <property type="match status" value="1"/>
</dbReference>
<dbReference type="RefSeq" id="WP_010280331.1">
    <property type="nucleotide sequence ID" value="NZ_BMBO01000005.1"/>
</dbReference>
<reference evidence="2 3" key="1">
    <citation type="submission" date="2019-06" db="EMBL/GenBank/DDBJ databases">
        <title>Genome analyses of bacteria isolated from kimchi.</title>
        <authorList>
            <person name="Lee S."/>
            <person name="Ahn S."/>
            <person name="Roh S."/>
        </authorList>
    </citation>
    <scope>NUCLEOTIDE SEQUENCE [LARGE SCALE GENOMIC DNA]</scope>
    <source>
        <strain evidence="2 3">CBA3630</strain>
    </source>
</reference>
<dbReference type="Proteomes" id="UP000321296">
    <property type="component" value="Chromosome"/>
</dbReference>
<evidence type="ECO:0000313" key="3">
    <source>
        <dbReference type="Proteomes" id="UP000321296"/>
    </source>
</evidence>
<dbReference type="Gene3D" id="3.90.1150.30">
    <property type="match status" value="1"/>
</dbReference>
<evidence type="ECO:0000313" key="2">
    <source>
        <dbReference type="EMBL" id="QEA42310.1"/>
    </source>
</evidence>
<dbReference type="EMBL" id="JARGDN010000009">
    <property type="protein sequence ID" value="MDG9733998.1"/>
    <property type="molecule type" value="Genomic_DNA"/>
</dbReference>
<proteinExistence type="predicted"/>
<keyword evidence="4" id="KW-1185">Reference proteome</keyword>
<dbReference type="AlphaFoldDB" id="A0A5B8T5B7"/>
<accession>A0A5B8T5B7</accession>
<reference evidence="1 4" key="2">
    <citation type="submission" date="2023-02" db="EMBL/GenBank/DDBJ databases">
        <title>Antimicrobial susceptibility testing and tentative epidemiological cut-off values for Lactobacillaceae family species intended for ingestion.</title>
        <authorList>
            <person name="Noehr-Meldgaard K."/>
            <person name="Struve C."/>
            <person name="Ingmer H."/>
            <person name="Koza A."/>
            <person name="Al-Nakeeb K."/>
            <person name="Agersoe Y."/>
        </authorList>
    </citation>
    <scope>NUCLEOTIDE SEQUENCE [LARGE SCALE GENOMIC DNA]</scope>
    <source>
        <strain evidence="1 4">DSM 20193</strain>
    </source>
</reference>
<dbReference type="InterPro" id="IPR038056">
    <property type="entry name" value="YjbR-like_sf"/>
</dbReference>
<dbReference type="KEGG" id="lpse:FGL85_07215"/>
<dbReference type="InterPro" id="IPR058532">
    <property type="entry name" value="YjbR/MT2646/Rv2570-like"/>
</dbReference>
<evidence type="ECO:0000313" key="4">
    <source>
        <dbReference type="Proteomes" id="UP001529201"/>
    </source>
</evidence>
<sequence length="129" mass="15078">MTNNRHRDRIKHFTAFGQNLPHAKVYYREDWQIIYFELAGKMFGLMSPTLSDTAIITLKGNPDSNEELRDLYADISAGYHVNKRHWISVKLNTEELSDQEIDAMIKQSYLLVVNNLPVNIRQRITENNL</sequence>
<name>A0A5B8T5B7_LEUPS</name>
<dbReference type="SUPFAM" id="SSF142906">
    <property type="entry name" value="YjbR-like"/>
    <property type="match status" value="1"/>
</dbReference>
<dbReference type="PANTHER" id="PTHR35145">
    <property type="entry name" value="CYTOPLASMIC PROTEIN-RELATED"/>
    <property type="match status" value="1"/>
</dbReference>
<gene>
    <name evidence="2" type="ORF">FGL85_07215</name>
    <name evidence="1" type="ORF">P1N92_07690</name>
</gene>